<protein>
    <submittedName>
        <fullName evidence="2">Uncharacterized protein</fullName>
    </submittedName>
</protein>
<dbReference type="Proteomes" id="UP001321749">
    <property type="component" value="Unassembled WGS sequence"/>
</dbReference>
<keyword evidence="1" id="KW-1133">Transmembrane helix</keyword>
<keyword evidence="3" id="KW-1185">Reference proteome</keyword>
<proteinExistence type="predicted"/>
<evidence type="ECO:0000256" key="1">
    <source>
        <dbReference type="SAM" id="Phobius"/>
    </source>
</evidence>
<feature type="transmembrane region" description="Helical" evidence="1">
    <location>
        <begin position="101"/>
        <end position="119"/>
    </location>
</feature>
<keyword evidence="1" id="KW-0472">Membrane</keyword>
<sequence>MGSVLLNRLSAFTVTCITIAVNSAAVRICRALQEFCHHHQQAGSNHTNAAMRSWAGASGYHLVKGGCLERPRESHDTAAVLDVLAPLLDERHILPKAANTGSAAAVGAVVAMAAAFFWWNPGLPHRKFVAAHGTASAATISAGGVTAAVRCGLKAKIGHDKCRLMDKGYVNTLGVSAGGHGLAKNATAELHAGY</sequence>
<keyword evidence="1" id="KW-0812">Transmembrane</keyword>
<gene>
    <name evidence="2" type="ORF">QBC42DRAFT_311123</name>
</gene>
<feature type="transmembrane region" description="Helical" evidence="1">
    <location>
        <begin position="131"/>
        <end position="153"/>
    </location>
</feature>
<accession>A0AAV9HKX3</accession>
<reference evidence="2" key="2">
    <citation type="submission" date="2023-06" db="EMBL/GenBank/DDBJ databases">
        <authorList>
            <consortium name="Lawrence Berkeley National Laboratory"/>
            <person name="Mondo S.J."/>
            <person name="Hensen N."/>
            <person name="Bonometti L."/>
            <person name="Westerberg I."/>
            <person name="Brannstrom I.O."/>
            <person name="Guillou S."/>
            <person name="Cros-Aarteil S."/>
            <person name="Calhoun S."/>
            <person name="Haridas S."/>
            <person name="Kuo A."/>
            <person name="Pangilinan J."/>
            <person name="Riley R."/>
            <person name="Labutti K."/>
            <person name="Andreopoulos B."/>
            <person name="Lipzen A."/>
            <person name="Chen C."/>
            <person name="Yanf M."/>
            <person name="Daum C."/>
            <person name="Ng V."/>
            <person name="Clum A."/>
            <person name="Steindorff A."/>
            <person name="Ohm R."/>
            <person name="Martin F."/>
            <person name="Silar P."/>
            <person name="Natvig D."/>
            <person name="Lalanne C."/>
            <person name="Gautier V."/>
            <person name="Ament-Velasquez S.L."/>
            <person name="Kruys A."/>
            <person name="Hutchinson M.I."/>
            <person name="Powell A.J."/>
            <person name="Barry K."/>
            <person name="Miller A.N."/>
            <person name="Grigoriev I.V."/>
            <person name="Debuchy R."/>
            <person name="Gladieux P."/>
            <person name="Thoren M.H."/>
            <person name="Johannesson H."/>
        </authorList>
    </citation>
    <scope>NUCLEOTIDE SEQUENCE</scope>
    <source>
        <strain evidence="2">PSN324</strain>
    </source>
</reference>
<dbReference type="AlphaFoldDB" id="A0AAV9HKX3"/>
<dbReference type="EMBL" id="MU865030">
    <property type="protein sequence ID" value="KAK4459681.1"/>
    <property type="molecule type" value="Genomic_DNA"/>
</dbReference>
<evidence type="ECO:0000313" key="3">
    <source>
        <dbReference type="Proteomes" id="UP001321749"/>
    </source>
</evidence>
<comment type="caution">
    <text evidence="2">The sequence shown here is derived from an EMBL/GenBank/DDBJ whole genome shotgun (WGS) entry which is preliminary data.</text>
</comment>
<name>A0AAV9HKX3_9PEZI</name>
<reference evidence="2" key="1">
    <citation type="journal article" date="2023" name="Mol. Phylogenet. Evol.">
        <title>Genome-scale phylogeny and comparative genomics of the fungal order Sordariales.</title>
        <authorList>
            <person name="Hensen N."/>
            <person name="Bonometti L."/>
            <person name="Westerberg I."/>
            <person name="Brannstrom I.O."/>
            <person name="Guillou S."/>
            <person name="Cros-Aarteil S."/>
            <person name="Calhoun S."/>
            <person name="Haridas S."/>
            <person name="Kuo A."/>
            <person name="Mondo S."/>
            <person name="Pangilinan J."/>
            <person name="Riley R."/>
            <person name="LaButti K."/>
            <person name="Andreopoulos B."/>
            <person name="Lipzen A."/>
            <person name="Chen C."/>
            <person name="Yan M."/>
            <person name="Daum C."/>
            <person name="Ng V."/>
            <person name="Clum A."/>
            <person name="Steindorff A."/>
            <person name="Ohm R.A."/>
            <person name="Martin F."/>
            <person name="Silar P."/>
            <person name="Natvig D.O."/>
            <person name="Lalanne C."/>
            <person name="Gautier V."/>
            <person name="Ament-Velasquez S.L."/>
            <person name="Kruys A."/>
            <person name="Hutchinson M.I."/>
            <person name="Powell A.J."/>
            <person name="Barry K."/>
            <person name="Miller A.N."/>
            <person name="Grigoriev I.V."/>
            <person name="Debuchy R."/>
            <person name="Gladieux P."/>
            <person name="Hiltunen Thoren M."/>
            <person name="Johannesson H."/>
        </authorList>
    </citation>
    <scope>NUCLEOTIDE SEQUENCE</scope>
    <source>
        <strain evidence="2">PSN324</strain>
    </source>
</reference>
<evidence type="ECO:0000313" key="2">
    <source>
        <dbReference type="EMBL" id="KAK4459681.1"/>
    </source>
</evidence>
<organism evidence="2 3">
    <name type="scientific">Cladorrhinum samala</name>
    <dbReference type="NCBI Taxonomy" id="585594"/>
    <lineage>
        <taxon>Eukaryota</taxon>
        <taxon>Fungi</taxon>
        <taxon>Dikarya</taxon>
        <taxon>Ascomycota</taxon>
        <taxon>Pezizomycotina</taxon>
        <taxon>Sordariomycetes</taxon>
        <taxon>Sordariomycetidae</taxon>
        <taxon>Sordariales</taxon>
        <taxon>Podosporaceae</taxon>
        <taxon>Cladorrhinum</taxon>
    </lineage>
</organism>